<evidence type="ECO:0000256" key="2">
    <source>
        <dbReference type="ARBA" id="ARBA00022536"/>
    </source>
</evidence>
<dbReference type="GO" id="GO:0004222">
    <property type="term" value="F:metalloendopeptidase activity"/>
    <property type="evidence" value="ECO:0007669"/>
    <property type="project" value="UniProtKB-UniRule"/>
</dbReference>
<dbReference type="PROSITE" id="PS01180">
    <property type="entry name" value="CUB"/>
    <property type="match status" value="1"/>
</dbReference>
<dbReference type="PANTHER" id="PTHR10127:SF802">
    <property type="entry name" value="ZINC METALLOPROTEINASE NAS-10"/>
    <property type="match status" value="1"/>
</dbReference>
<dbReference type="InterPro" id="IPR006026">
    <property type="entry name" value="Peptidase_Metallo"/>
</dbReference>
<dbReference type="OrthoDB" id="291007at2759"/>
<dbReference type="PANTHER" id="PTHR10127">
    <property type="entry name" value="DISCOIDIN, CUB, EGF, LAMININ , AND ZINC METALLOPROTEASE DOMAIN CONTAINING"/>
    <property type="match status" value="1"/>
</dbReference>
<feature type="domain" description="CUB" evidence="13">
    <location>
        <begin position="317"/>
        <end position="453"/>
    </location>
</feature>
<dbReference type="SUPFAM" id="SSF49854">
    <property type="entry name" value="Spermadhesin, CUB domain"/>
    <property type="match status" value="1"/>
</dbReference>
<gene>
    <name evidence="15" type="ORF">B4U79_09592</name>
</gene>
<dbReference type="EC" id="3.4.24.-" evidence="12"/>
<feature type="binding site" evidence="11">
    <location>
        <position position="178"/>
    </location>
    <ligand>
        <name>Zn(2+)</name>
        <dbReference type="ChEBI" id="CHEBI:29105"/>
        <note>catalytic</note>
    </ligand>
</feature>
<dbReference type="InterPro" id="IPR001506">
    <property type="entry name" value="Peptidase_M12A"/>
</dbReference>
<evidence type="ECO:0000256" key="3">
    <source>
        <dbReference type="ARBA" id="ARBA00022670"/>
    </source>
</evidence>
<evidence type="ECO:0000256" key="5">
    <source>
        <dbReference type="ARBA" id="ARBA00022801"/>
    </source>
</evidence>
<dbReference type="GO" id="GO:0006508">
    <property type="term" value="P:proteolysis"/>
    <property type="evidence" value="ECO:0007669"/>
    <property type="project" value="UniProtKB-KW"/>
</dbReference>
<feature type="active site" evidence="11">
    <location>
        <position position="175"/>
    </location>
</feature>
<feature type="binding site" evidence="11">
    <location>
        <position position="174"/>
    </location>
    <ligand>
        <name>Zn(2+)</name>
        <dbReference type="ChEBI" id="CHEBI:29105"/>
        <note>catalytic</note>
    </ligand>
</feature>
<proteinExistence type="predicted"/>
<protein>
    <recommendedName>
        <fullName evidence="12">Metalloendopeptidase</fullName>
        <ecNumber evidence="12">3.4.24.-</ecNumber>
    </recommendedName>
</protein>
<keyword evidence="8" id="KW-1015">Disulfide bond</keyword>
<keyword evidence="16" id="KW-1185">Reference proteome</keyword>
<dbReference type="Pfam" id="PF01400">
    <property type="entry name" value="Astacin"/>
    <property type="match status" value="1"/>
</dbReference>
<dbReference type="Proteomes" id="UP000285301">
    <property type="component" value="Unassembled WGS sequence"/>
</dbReference>
<comment type="subunit">
    <text evidence="1">Monomer.</text>
</comment>
<dbReference type="Gene3D" id="3.40.390.10">
    <property type="entry name" value="Collagenase (Catalytic Domain)"/>
    <property type="match status" value="1"/>
</dbReference>
<sequence length="469" mass="54297">MQIDTKFIYQTKLIAALQESNDEESLVAKYKHEISLEALMYMFGGGNPKVTPEDERIVEGDIVLPNITDDSNELNGRKAVKEPLLLWPLATVPYTYHYSITDDEKRVIEMAIEHWQNETCLRFKPRTMFDYYFVRFRSDRSGCWSLLGRQPIYIHYGQDISIGKGCAEFGVVTHEIGHVIGFYHEQSRSDRDIAIHINWENVEKKFTLQFEREIDINYNVGYDYTSIMQYPSWAFSKAPFEKNSVVTLDPRYQRLLAKNNGLSFRDKKIANHLYACNKNCPNRKTTECLNEGYLKPYRNDGRQCECECPPTTTGKFCETLVKENYYDAIEPLPCGGNITQEGYIETPDYPQRLWPKQSCTWIVMAPSEKVIRLTFEGFEFAPRLYLPQTKAHKKCVNETVEVRLTNKYSGSIYCGNDITEGTEMISEGPEAIIIIIADKHMIGKGLRAKIEFIKKKSKNIWDLWEKVSG</sequence>
<organism evidence="15 16">
    <name type="scientific">Dinothrombium tinctorium</name>
    <dbReference type="NCBI Taxonomy" id="1965070"/>
    <lineage>
        <taxon>Eukaryota</taxon>
        <taxon>Metazoa</taxon>
        <taxon>Ecdysozoa</taxon>
        <taxon>Arthropoda</taxon>
        <taxon>Chelicerata</taxon>
        <taxon>Arachnida</taxon>
        <taxon>Acari</taxon>
        <taxon>Acariformes</taxon>
        <taxon>Trombidiformes</taxon>
        <taxon>Prostigmata</taxon>
        <taxon>Anystina</taxon>
        <taxon>Parasitengona</taxon>
        <taxon>Trombidioidea</taxon>
        <taxon>Trombidiidae</taxon>
        <taxon>Dinothrombium</taxon>
    </lineage>
</organism>
<dbReference type="GO" id="GO:0008270">
    <property type="term" value="F:zinc ion binding"/>
    <property type="evidence" value="ECO:0007669"/>
    <property type="project" value="UniProtKB-UniRule"/>
</dbReference>
<dbReference type="PRINTS" id="PR00480">
    <property type="entry name" value="ASTACIN"/>
</dbReference>
<dbReference type="CDD" id="cd04280">
    <property type="entry name" value="ZnMc_astacin_like"/>
    <property type="match status" value="1"/>
</dbReference>
<evidence type="ECO:0000259" key="14">
    <source>
        <dbReference type="PROSITE" id="PS51864"/>
    </source>
</evidence>
<dbReference type="CDD" id="cd00041">
    <property type="entry name" value="CUB"/>
    <property type="match status" value="1"/>
</dbReference>
<evidence type="ECO:0000256" key="1">
    <source>
        <dbReference type="ARBA" id="ARBA00011245"/>
    </source>
</evidence>
<evidence type="ECO:0000256" key="8">
    <source>
        <dbReference type="ARBA" id="ARBA00023157"/>
    </source>
</evidence>
<keyword evidence="2" id="KW-0245">EGF-like domain</keyword>
<dbReference type="AlphaFoldDB" id="A0A3S3PLY3"/>
<keyword evidence="5 11" id="KW-0378">Hydrolase</keyword>
<dbReference type="InterPro" id="IPR024079">
    <property type="entry name" value="MetalloPept_cat_dom_sf"/>
</dbReference>
<keyword evidence="4 11" id="KW-0479">Metal-binding</keyword>
<dbReference type="Gene3D" id="2.60.120.290">
    <property type="entry name" value="Spermadhesin, CUB domain"/>
    <property type="match status" value="1"/>
</dbReference>
<dbReference type="EMBL" id="NCKU01001334">
    <property type="protein sequence ID" value="RWS12404.1"/>
    <property type="molecule type" value="Genomic_DNA"/>
</dbReference>
<dbReference type="STRING" id="1965070.A0A3S3PLY3"/>
<dbReference type="SUPFAM" id="SSF55486">
    <property type="entry name" value="Metalloproteases ('zincins'), catalytic domain"/>
    <property type="match status" value="1"/>
</dbReference>
<keyword evidence="3 11" id="KW-0645">Protease</keyword>
<dbReference type="SMART" id="SM00042">
    <property type="entry name" value="CUB"/>
    <property type="match status" value="1"/>
</dbReference>
<accession>A0A3S3PLY3</accession>
<evidence type="ECO:0000256" key="10">
    <source>
        <dbReference type="PROSITE-ProRule" id="PRU00059"/>
    </source>
</evidence>
<evidence type="ECO:0000256" key="6">
    <source>
        <dbReference type="ARBA" id="ARBA00022833"/>
    </source>
</evidence>
<evidence type="ECO:0000259" key="13">
    <source>
        <dbReference type="PROSITE" id="PS01180"/>
    </source>
</evidence>
<comment type="function">
    <text evidence="9">Zinc metalloprotease. Provoques deadhesion of endothelial cells from cell cultures, and also degradation of fibronectin, fibrinogen and gelatin in vitro. Its role in the venom is not fully understood but it might act as a spreading factor that facilitates diffusion of other venom toxins. Alternatively, it might be involved in the proteolytic processing of other venom toxins or it might play a role in extra-oral digestion of prey.</text>
</comment>
<evidence type="ECO:0000313" key="15">
    <source>
        <dbReference type="EMBL" id="RWS12404.1"/>
    </source>
</evidence>
<dbReference type="InterPro" id="IPR000859">
    <property type="entry name" value="CUB_dom"/>
</dbReference>
<dbReference type="InterPro" id="IPR035914">
    <property type="entry name" value="Sperma_CUB_dom_sf"/>
</dbReference>
<comment type="caution">
    <text evidence="10">Lacks conserved residue(s) required for the propagation of feature annotation.</text>
</comment>
<reference evidence="15 16" key="1">
    <citation type="journal article" date="2018" name="Gigascience">
        <title>Genomes of trombidid mites reveal novel predicted allergens and laterally-transferred genes associated with secondary metabolism.</title>
        <authorList>
            <person name="Dong X."/>
            <person name="Chaisiri K."/>
            <person name="Xia D."/>
            <person name="Armstrong S.D."/>
            <person name="Fang Y."/>
            <person name="Donnelly M.J."/>
            <person name="Kadowaki T."/>
            <person name="McGarry J.W."/>
            <person name="Darby A.C."/>
            <person name="Makepeace B.L."/>
        </authorList>
    </citation>
    <scope>NUCLEOTIDE SEQUENCE [LARGE SCALE GENOMIC DNA]</scope>
    <source>
        <strain evidence="15">UoL-WK</strain>
    </source>
</reference>
<keyword evidence="6 11" id="KW-0862">Zinc</keyword>
<keyword evidence="7 11" id="KW-0482">Metalloprotease</keyword>
<evidence type="ECO:0000256" key="7">
    <source>
        <dbReference type="ARBA" id="ARBA00023049"/>
    </source>
</evidence>
<dbReference type="PROSITE" id="PS51864">
    <property type="entry name" value="ASTACIN"/>
    <property type="match status" value="1"/>
</dbReference>
<dbReference type="InterPro" id="IPR034035">
    <property type="entry name" value="Astacin-like_dom"/>
</dbReference>
<name>A0A3S3PLY3_9ACAR</name>
<evidence type="ECO:0000256" key="12">
    <source>
        <dbReference type="RuleBase" id="RU361183"/>
    </source>
</evidence>
<evidence type="ECO:0000313" key="16">
    <source>
        <dbReference type="Proteomes" id="UP000285301"/>
    </source>
</evidence>
<dbReference type="Pfam" id="PF00431">
    <property type="entry name" value="CUB"/>
    <property type="match status" value="1"/>
</dbReference>
<comment type="caution">
    <text evidence="15">The sequence shown here is derived from an EMBL/GenBank/DDBJ whole genome shotgun (WGS) entry which is preliminary data.</text>
</comment>
<evidence type="ECO:0000256" key="4">
    <source>
        <dbReference type="ARBA" id="ARBA00022723"/>
    </source>
</evidence>
<dbReference type="SMART" id="SM00235">
    <property type="entry name" value="ZnMc"/>
    <property type="match status" value="1"/>
</dbReference>
<evidence type="ECO:0000256" key="11">
    <source>
        <dbReference type="PROSITE-ProRule" id="PRU01211"/>
    </source>
</evidence>
<evidence type="ECO:0000256" key="9">
    <source>
        <dbReference type="ARBA" id="ARBA00025529"/>
    </source>
</evidence>
<feature type="domain" description="Peptidase M12A" evidence="14">
    <location>
        <begin position="78"/>
        <end position="277"/>
    </location>
</feature>
<feature type="binding site" evidence="11">
    <location>
        <position position="184"/>
    </location>
    <ligand>
        <name>Zn(2+)</name>
        <dbReference type="ChEBI" id="CHEBI:29105"/>
        <note>catalytic</note>
    </ligand>
</feature>
<comment type="cofactor">
    <cofactor evidence="11 12">
        <name>Zn(2+)</name>
        <dbReference type="ChEBI" id="CHEBI:29105"/>
    </cofactor>
    <text evidence="11 12">Binds 1 zinc ion per subunit.</text>
</comment>